<proteinExistence type="predicted"/>
<dbReference type="EMBL" id="BKCJ010464255">
    <property type="protein sequence ID" value="GFA66220.1"/>
    <property type="molecule type" value="Genomic_DNA"/>
</dbReference>
<name>A0A699JYL6_TANCI</name>
<sequence>ESSSSITSSSDTEIAALKAEMAEINKNLMRLLQVNQQVKAVTSNCETCGGRYSFSDCPATVGNTQNVYAARAYQGIEGLKLGFGSLTGEAMGSMIGELTGSEFRVGDLVRTTREEEVVGIVGHGYAVPLRVVIPFRSSFGLVIVLLGRVPKPKDEANLRDWPRGMGQDHMGRSGRGHGYCSCVCVCAHESWVSVPLVTLRNVHIYSMDFDLLSFDGLGFDLLARLVLRL</sequence>
<feature type="non-terminal residue" evidence="1">
    <location>
        <position position="1"/>
    </location>
</feature>
<protein>
    <submittedName>
        <fullName evidence="1">Uncharacterized protein</fullName>
    </submittedName>
</protein>
<organism evidence="1">
    <name type="scientific">Tanacetum cinerariifolium</name>
    <name type="common">Dalmatian daisy</name>
    <name type="synonym">Chrysanthemum cinerariifolium</name>
    <dbReference type="NCBI Taxonomy" id="118510"/>
    <lineage>
        <taxon>Eukaryota</taxon>
        <taxon>Viridiplantae</taxon>
        <taxon>Streptophyta</taxon>
        <taxon>Embryophyta</taxon>
        <taxon>Tracheophyta</taxon>
        <taxon>Spermatophyta</taxon>
        <taxon>Magnoliopsida</taxon>
        <taxon>eudicotyledons</taxon>
        <taxon>Gunneridae</taxon>
        <taxon>Pentapetalae</taxon>
        <taxon>asterids</taxon>
        <taxon>campanulids</taxon>
        <taxon>Asterales</taxon>
        <taxon>Asteraceae</taxon>
        <taxon>Asteroideae</taxon>
        <taxon>Anthemideae</taxon>
        <taxon>Anthemidinae</taxon>
        <taxon>Tanacetum</taxon>
    </lineage>
</organism>
<gene>
    <name evidence="1" type="ORF">Tci_638192</name>
</gene>
<accession>A0A699JYL6</accession>
<dbReference type="AlphaFoldDB" id="A0A699JYL6"/>
<evidence type="ECO:0000313" key="1">
    <source>
        <dbReference type="EMBL" id="GFA66220.1"/>
    </source>
</evidence>
<comment type="caution">
    <text evidence="1">The sequence shown here is derived from an EMBL/GenBank/DDBJ whole genome shotgun (WGS) entry which is preliminary data.</text>
</comment>
<reference evidence="1" key="1">
    <citation type="journal article" date="2019" name="Sci. Rep.">
        <title>Draft genome of Tanacetum cinerariifolium, the natural source of mosquito coil.</title>
        <authorList>
            <person name="Yamashiro T."/>
            <person name="Shiraishi A."/>
            <person name="Satake H."/>
            <person name="Nakayama K."/>
        </authorList>
    </citation>
    <scope>NUCLEOTIDE SEQUENCE</scope>
</reference>